<keyword evidence="2 5" id="KW-0645">Protease</keyword>
<dbReference type="InterPro" id="IPR034193">
    <property type="entry name" value="PCSK9_ProteinaseK-like"/>
</dbReference>
<dbReference type="Proteomes" id="UP001401887">
    <property type="component" value="Unassembled WGS sequence"/>
</dbReference>
<feature type="region of interest" description="Disordered" evidence="7">
    <location>
        <begin position="425"/>
        <end position="455"/>
    </location>
</feature>
<dbReference type="InterPro" id="IPR023828">
    <property type="entry name" value="Peptidase_S8_Ser-AS"/>
</dbReference>
<feature type="active site" description="Charge relay system" evidence="5">
    <location>
        <position position="176"/>
    </location>
</feature>
<dbReference type="Gene3D" id="3.40.50.200">
    <property type="entry name" value="Peptidase S8/S53 domain"/>
    <property type="match status" value="1"/>
</dbReference>
<dbReference type="InterPro" id="IPR022398">
    <property type="entry name" value="Peptidase_S8_His-AS"/>
</dbReference>
<dbReference type="InterPro" id="IPR050131">
    <property type="entry name" value="Peptidase_S8_subtilisin-like"/>
</dbReference>
<dbReference type="EMBL" id="BAABRP010000004">
    <property type="protein sequence ID" value="GAA5512781.1"/>
    <property type="molecule type" value="Genomic_DNA"/>
</dbReference>
<dbReference type="PANTHER" id="PTHR43806">
    <property type="entry name" value="PEPTIDASE S8"/>
    <property type="match status" value="1"/>
</dbReference>
<dbReference type="InterPro" id="IPR036852">
    <property type="entry name" value="Peptidase_S8/S53_dom_sf"/>
</dbReference>
<evidence type="ECO:0000259" key="10">
    <source>
        <dbReference type="Pfam" id="PF05922"/>
    </source>
</evidence>
<reference evidence="11 12" key="1">
    <citation type="submission" date="2024-02" db="EMBL/GenBank/DDBJ databases">
        <title>Deinococcus carri NBRC 110142.</title>
        <authorList>
            <person name="Ichikawa N."/>
            <person name="Katano-Makiyama Y."/>
            <person name="Hidaka K."/>
        </authorList>
    </citation>
    <scope>NUCLEOTIDE SEQUENCE [LARGE SCALE GENOMIC DNA]</scope>
    <source>
        <strain evidence="11 12">NBRC 110142</strain>
    </source>
</reference>
<dbReference type="SUPFAM" id="SSF54897">
    <property type="entry name" value="Protease propeptides/inhibitors"/>
    <property type="match status" value="1"/>
</dbReference>
<evidence type="ECO:0000256" key="8">
    <source>
        <dbReference type="SAM" id="SignalP"/>
    </source>
</evidence>
<dbReference type="PROSITE" id="PS00137">
    <property type="entry name" value="SUBTILASE_HIS"/>
    <property type="match status" value="1"/>
</dbReference>
<dbReference type="Gene3D" id="3.30.70.80">
    <property type="entry name" value="Peptidase S8 propeptide/proteinase inhibitor I9"/>
    <property type="match status" value="1"/>
</dbReference>
<dbReference type="InterPro" id="IPR010259">
    <property type="entry name" value="S8pro/Inhibitor_I9"/>
</dbReference>
<dbReference type="Pfam" id="PF05922">
    <property type="entry name" value="Inhibitor_I9"/>
    <property type="match status" value="1"/>
</dbReference>
<feature type="domain" description="Peptidase S8/S53" evidence="9">
    <location>
        <begin position="167"/>
        <end position="407"/>
    </location>
</feature>
<keyword evidence="12" id="KW-1185">Reference proteome</keyword>
<dbReference type="Gene3D" id="2.60.120.380">
    <property type="match status" value="1"/>
</dbReference>
<proteinExistence type="inferred from homology"/>
<dbReference type="PROSITE" id="PS00136">
    <property type="entry name" value="SUBTILASE_ASP"/>
    <property type="match status" value="1"/>
</dbReference>
<evidence type="ECO:0000259" key="9">
    <source>
        <dbReference type="Pfam" id="PF00082"/>
    </source>
</evidence>
<keyword evidence="4 5" id="KW-0720">Serine protease</keyword>
<dbReference type="PROSITE" id="PS00138">
    <property type="entry name" value="SUBTILASE_SER"/>
    <property type="match status" value="1"/>
</dbReference>
<dbReference type="PRINTS" id="PR00723">
    <property type="entry name" value="SUBTILISIN"/>
</dbReference>
<dbReference type="PROSITE" id="PS51257">
    <property type="entry name" value="PROKAR_LIPOPROTEIN"/>
    <property type="match status" value="1"/>
</dbReference>
<dbReference type="InterPro" id="IPR023827">
    <property type="entry name" value="Peptidase_S8_Asp-AS"/>
</dbReference>
<dbReference type="InterPro" id="IPR037045">
    <property type="entry name" value="S8pro/Inhibitor_I9_sf"/>
</dbReference>
<comment type="caution">
    <text evidence="11">The sequence shown here is derived from an EMBL/GenBank/DDBJ whole genome shotgun (WGS) entry which is preliminary data.</text>
</comment>
<dbReference type="SUPFAM" id="SSF52743">
    <property type="entry name" value="Subtilisin-like"/>
    <property type="match status" value="1"/>
</dbReference>
<accession>A0ABP9W704</accession>
<dbReference type="InterPro" id="IPR015500">
    <property type="entry name" value="Peptidase_S8_subtilisin-rel"/>
</dbReference>
<evidence type="ECO:0000256" key="6">
    <source>
        <dbReference type="RuleBase" id="RU003355"/>
    </source>
</evidence>
<evidence type="ECO:0000256" key="2">
    <source>
        <dbReference type="ARBA" id="ARBA00022670"/>
    </source>
</evidence>
<evidence type="ECO:0000256" key="1">
    <source>
        <dbReference type="ARBA" id="ARBA00011073"/>
    </source>
</evidence>
<feature type="domain" description="Inhibitor I9" evidence="10">
    <location>
        <begin position="61"/>
        <end position="136"/>
    </location>
</feature>
<dbReference type="PROSITE" id="PS51892">
    <property type="entry name" value="SUBTILASE"/>
    <property type="match status" value="1"/>
</dbReference>
<evidence type="ECO:0000256" key="7">
    <source>
        <dbReference type="SAM" id="MobiDB-lite"/>
    </source>
</evidence>
<evidence type="ECO:0000313" key="12">
    <source>
        <dbReference type="Proteomes" id="UP001401887"/>
    </source>
</evidence>
<feature type="signal peptide" evidence="8">
    <location>
        <begin position="1"/>
        <end position="17"/>
    </location>
</feature>
<evidence type="ECO:0000313" key="11">
    <source>
        <dbReference type="EMBL" id="GAA5512781.1"/>
    </source>
</evidence>
<evidence type="ECO:0000256" key="3">
    <source>
        <dbReference type="ARBA" id="ARBA00022801"/>
    </source>
</evidence>
<dbReference type="Pfam" id="PF00082">
    <property type="entry name" value="Peptidase_S8"/>
    <property type="match status" value="1"/>
</dbReference>
<organism evidence="11 12">
    <name type="scientific">Deinococcus carri</name>
    <dbReference type="NCBI Taxonomy" id="1211323"/>
    <lineage>
        <taxon>Bacteria</taxon>
        <taxon>Thermotogati</taxon>
        <taxon>Deinococcota</taxon>
        <taxon>Deinococci</taxon>
        <taxon>Deinococcales</taxon>
        <taxon>Deinococcaceae</taxon>
        <taxon>Deinococcus</taxon>
    </lineage>
</organism>
<comment type="similarity">
    <text evidence="1 5 6">Belongs to the peptidase S8 family.</text>
</comment>
<name>A0ABP9W704_9DEIO</name>
<dbReference type="PANTHER" id="PTHR43806:SF11">
    <property type="entry name" value="CEREVISIN-RELATED"/>
    <property type="match status" value="1"/>
</dbReference>
<feature type="active site" description="Charge relay system" evidence="5">
    <location>
        <position position="373"/>
    </location>
</feature>
<protein>
    <submittedName>
        <fullName evidence="11">Aqualysin-1</fullName>
    </submittedName>
</protein>
<dbReference type="RefSeq" id="WP_345463264.1">
    <property type="nucleotide sequence ID" value="NZ_BAABRP010000004.1"/>
</dbReference>
<gene>
    <name evidence="11" type="primary">pstI_2</name>
    <name evidence="11" type="ORF">Dcar01_01505</name>
</gene>
<keyword evidence="3 5" id="KW-0378">Hydrolase</keyword>
<evidence type="ECO:0000256" key="4">
    <source>
        <dbReference type="ARBA" id="ARBA00022825"/>
    </source>
</evidence>
<evidence type="ECO:0000256" key="5">
    <source>
        <dbReference type="PROSITE-ProRule" id="PRU01240"/>
    </source>
</evidence>
<dbReference type="InterPro" id="IPR000209">
    <property type="entry name" value="Peptidase_S8/S53_dom"/>
</dbReference>
<keyword evidence="8" id="KW-0732">Signal</keyword>
<dbReference type="CDD" id="cd04077">
    <property type="entry name" value="Peptidases_S8_PCSK9_ProteinaseK_like"/>
    <property type="match status" value="1"/>
</dbReference>
<feature type="active site" description="Charge relay system" evidence="5">
    <location>
        <position position="208"/>
    </location>
</feature>
<sequence length="539" mass="55784">MKVRFFFGSLTLTALLAACGQQGTVQSPSGSLPTGNAPGVNRAQQTARLLGTNNPNAIPGQYIVVFSDGAAPTNLGAQDAGGLVRTLGLDPQGITVQHIYTQALNGFAAKLSAQNLAKLQADKRVKYIEQDGVVHATATQSNATWGLDRIDQRDLPLNGSYTYANTGAGVTAYIIDTGININHTDFGGRAVWGTNASGDGQDRDCNGHGTHVAGTIGSNTWGVAKGTDLVAVKVLKCDGFGDNSDVIAGINWAVNNKRGPAVANMSLGGGTSQAVDDAVNNAASKNLIMVVAAGNEDQDACNVSPARARNAITVGATMKTDRRPDRTDWGYTKAGTPLGSNYGTCVDLFAPGDKITSTWIGSNTATNTISGTSMASPHVAGAAALILQSNPSSTTAQVTSAIIDNTSSGKLSNIGTGSPNLLLYTGTGGTNPNPNPNPNPQPGNTYTGLGTQGTSSFQPGNPGYFNYAGGTIKGKLTGPNGTDFDLYLQQWNGFGWQDVAASESPTNSESITYNAASGYYRWEIYAYSGSGQYTLVENK</sequence>
<feature type="chain" id="PRO_5046180807" evidence="8">
    <location>
        <begin position="18"/>
        <end position="539"/>
    </location>
</feature>